<evidence type="ECO:0000259" key="11">
    <source>
        <dbReference type="SMART" id="SM00756"/>
    </source>
</evidence>
<evidence type="ECO:0000256" key="2">
    <source>
        <dbReference type="ARBA" id="ARBA00006214"/>
    </source>
</evidence>
<dbReference type="PANTHER" id="PTHR35272">
    <property type="entry name" value="THIOL:DISULFIDE INTERCHANGE PROTEIN DSBC-RELATED"/>
    <property type="match status" value="1"/>
</dbReference>
<reference evidence="12 13" key="1">
    <citation type="submission" date="2023-11" db="EMBL/GenBank/DDBJ databases">
        <title>A Novel Polar Bacteriovorax (B. antarcticus) Isolated from the Biocrust in Antarctica.</title>
        <authorList>
            <person name="Mun W."/>
            <person name="Choi S.Y."/>
            <person name="Mitchell R.J."/>
        </authorList>
    </citation>
    <scope>NUCLEOTIDE SEQUENCE [LARGE SCALE GENOMIC DNA]</scope>
    <source>
        <strain evidence="12 13">PP10</strain>
    </source>
</reference>
<dbReference type="Proteomes" id="UP001302274">
    <property type="component" value="Unassembled WGS sequence"/>
</dbReference>
<evidence type="ECO:0000256" key="9">
    <source>
        <dbReference type="ARBA" id="ARBA00023284"/>
    </source>
</evidence>
<feature type="transmembrane region" description="Helical" evidence="10">
    <location>
        <begin position="104"/>
        <end position="135"/>
    </location>
</feature>
<feature type="transmembrane region" description="Helical" evidence="10">
    <location>
        <begin position="70"/>
        <end position="92"/>
    </location>
</feature>
<name>A0ABU5VV06_9BACT</name>
<feature type="transmembrane region" description="Helical" evidence="10">
    <location>
        <begin position="12"/>
        <end position="32"/>
    </location>
</feature>
<evidence type="ECO:0000256" key="7">
    <source>
        <dbReference type="ARBA" id="ARBA00023136"/>
    </source>
</evidence>
<keyword evidence="4" id="KW-0874">Quinone</keyword>
<feature type="transmembrane region" description="Helical" evidence="10">
    <location>
        <begin position="155"/>
        <end position="172"/>
    </location>
</feature>
<dbReference type="CDD" id="cd12920">
    <property type="entry name" value="VKOR_3"/>
    <property type="match status" value="1"/>
</dbReference>
<dbReference type="RefSeq" id="WP_323576767.1">
    <property type="nucleotide sequence ID" value="NZ_JAYGJQ010000002.1"/>
</dbReference>
<evidence type="ECO:0000256" key="1">
    <source>
        <dbReference type="ARBA" id="ARBA00004141"/>
    </source>
</evidence>
<organism evidence="12 13">
    <name type="scientific">Bacteriovorax antarcticus</name>
    <dbReference type="NCBI Taxonomy" id="3088717"/>
    <lineage>
        <taxon>Bacteria</taxon>
        <taxon>Pseudomonadati</taxon>
        <taxon>Bdellovibrionota</taxon>
        <taxon>Bacteriovoracia</taxon>
        <taxon>Bacteriovoracales</taxon>
        <taxon>Bacteriovoracaceae</taxon>
        <taxon>Bacteriovorax</taxon>
    </lineage>
</organism>
<dbReference type="PANTHER" id="PTHR35272:SF3">
    <property type="entry name" value="THIOL:DISULFIDE INTERCHANGE PROTEIN DSBC"/>
    <property type="match status" value="1"/>
</dbReference>
<evidence type="ECO:0000313" key="13">
    <source>
        <dbReference type="Proteomes" id="UP001302274"/>
    </source>
</evidence>
<sequence>MTKKSVYLESSMNTTIAIFVLSALMIGFSIYLTGHYFELKFPTGLESGSLCNLNSFFNCDKTTLSAASNIAGVPISIFGILIGALTMIGMFVKNENYEKTIYYILIINLVGCVLLFFYSLFGLGGLCPFCTLYYITSALTLWLFYKKSPSYSPNPAILVIFAVIFLAVGFLVKMNVNKKIENMTAVSNDLINQYYGLPNLGAPKVVSEFKIATAENAPIKMQIFSDFECPACRALSEMMPQILLRYGGKIDIQYFFYPLDSACNPSMERGMHQSACKAAYYAVCKPVADFGVVHDEIFHNQDRIADFIAEKIKSDKLEACVADPKTKEKVQSIIAAATPFNIRSTPSFLLNGVKIEGVLPSDQLFAIMDEILKRSQK</sequence>
<evidence type="ECO:0000256" key="4">
    <source>
        <dbReference type="ARBA" id="ARBA00022719"/>
    </source>
</evidence>
<evidence type="ECO:0000256" key="3">
    <source>
        <dbReference type="ARBA" id="ARBA00022692"/>
    </source>
</evidence>
<gene>
    <name evidence="12" type="ORF">SHI21_11675</name>
</gene>
<dbReference type="InterPro" id="IPR012336">
    <property type="entry name" value="Thioredoxin-like_fold"/>
</dbReference>
<dbReference type="Gene3D" id="1.20.1440.130">
    <property type="entry name" value="VKOR domain"/>
    <property type="match status" value="1"/>
</dbReference>
<keyword evidence="8" id="KW-1015">Disulfide bond</keyword>
<comment type="similarity">
    <text evidence="2">Belongs to the VKOR family.</text>
</comment>
<dbReference type="InterPro" id="IPR038354">
    <property type="entry name" value="VKOR_sf"/>
</dbReference>
<dbReference type="SMART" id="SM00756">
    <property type="entry name" value="VKc"/>
    <property type="match status" value="1"/>
</dbReference>
<evidence type="ECO:0000256" key="8">
    <source>
        <dbReference type="ARBA" id="ARBA00023157"/>
    </source>
</evidence>
<dbReference type="SUPFAM" id="SSF52833">
    <property type="entry name" value="Thioredoxin-like"/>
    <property type="match status" value="1"/>
</dbReference>
<comment type="subcellular location">
    <subcellularLocation>
        <location evidence="1">Membrane</location>
        <topology evidence="1">Multi-pass membrane protein</topology>
    </subcellularLocation>
</comment>
<keyword evidence="13" id="KW-1185">Reference proteome</keyword>
<feature type="domain" description="Vitamin K epoxide reductase" evidence="11">
    <location>
        <begin position="11"/>
        <end position="148"/>
    </location>
</feature>
<evidence type="ECO:0000256" key="10">
    <source>
        <dbReference type="SAM" id="Phobius"/>
    </source>
</evidence>
<dbReference type="Pfam" id="PF07884">
    <property type="entry name" value="VKOR"/>
    <property type="match status" value="1"/>
</dbReference>
<accession>A0ABU5VV06</accession>
<proteinExistence type="inferred from homology"/>
<dbReference type="InterPro" id="IPR012932">
    <property type="entry name" value="VKOR"/>
</dbReference>
<dbReference type="InterPro" id="IPR036249">
    <property type="entry name" value="Thioredoxin-like_sf"/>
</dbReference>
<keyword evidence="5 10" id="KW-1133">Transmembrane helix</keyword>
<evidence type="ECO:0000256" key="6">
    <source>
        <dbReference type="ARBA" id="ARBA00023002"/>
    </source>
</evidence>
<evidence type="ECO:0000313" key="12">
    <source>
        <dbReference type="EMBL" id="MEA9356872.1"/>
    </source>
</evidence>
<protein>
    <submittedName>
        <fullName evidence="12">Thioredoxin domain-containing protein</fullName>
    </submittedName>
</protein>
<comment type="caution">
    <text evidence="12">The sequence shown here is derived from an EMBL/GenBank/DDBJ whole genome shotgun (WGS) entry which is preliminary data.</text>
</comment>
<keyword evidence="3 10" id="KW-0812">Transmembrane</keyword>
<dbReference type="Pfam" id="PF13462">
    <property type="entry name" value="Thioredoxin_4"/>
    <property type="match status" value="1"/>
</dbReference>
<dbReference type="EMBL" id="JAYGJQ010000002">
    <property type="protein sequence ID" value="MEA9356872.1"/>
    <property type="molecule type" value="Genomic_DNA"/>
</dbReference>
<dbReference type="InterPro" id="IPR051470">
    <property type="entry name" value="Thiol:disulfide_interchange"/>
</dbReference>
<keyword evidence="9" id="KW-0676">Redox-active center</keyword>
<evidence type="ECO:0000256" key="5">
    <source>
        <dbReference type="ARBA" id="ARBA00022989"/>
    </source>
</evidence>
<keyword evidence="6" id="KW-0560">Oxidoreductase</keyword>
<dbReference type="Gene3D" id="3.40.30.10">
    <property type="entry name" value="Glutaredoxin"/>
    <property type="match status" value="1"/>
</dbReference>
<keyword evidence="7 10" id="KW-0472">Membrane</keyword>